<evidence type="ECO:0000313" key="3">
    <source>
        <dbReference type="Proteomes" id="UP000267128"/>
    </source>
</evidence>
<evidence type="ECO:0000313" key="2">
    <source>
        <dbReference type="EMBL" id="RNL62875.1"/>
    </source>
</evidence>
<evidence type="ECO:0000259" key="1">
    <source>
        <dbReference type="Pfam" id="PF01425"/>
    </source>
</evidence>
<dbReference type="Proteomes" id="UP000267128">
    <property type="component" value="Unassembled WGS sequence"/>
</dbReference>
<accession>A0A3N0CHE8</accession>
<sequence>MNHIVAGCRDQQPRGWVVRIQDLSRIDAIGQAHLVRSGQVAPHDLVEAAIDRIAAVDPELNSIVTQLFDKARREAGAVDLEAPFAGVPYVLKDHLTGSAGDPMSEGLAPLREQGWAPDTDSFYVERMRQAGFVLIGKSNLPELALRATTESATLGHATTRGMSPDPRVVPAADQVPQWQQVWCRWHTRPTPGDRFASLQA</sequence>
<dbReference type="InterPro" id="IPR023631">
    <property type="entry name" value="Amidase_dom"/>
</dbReference>
<dbReference type="SUPFAM" id="SSF75304">
    <property type="entry name" value="Amidase signature (AS) enzymes"/>
    <property type="match status" value="1"/>
</dbReference>
<name>A0A3N0CHE8_9ACTN</name>
<dbReference type="PANTHER" id="PTHR43372:SF4">
    <property type="entry name" value="FATTY-ACID AMIDE HYDROLASE 2"/>
    <property type="match status" value="1"/>
</dbReference>
<dbReference type="Gene3D" id="3.90.1300.10">
    <property type="entry name" value="Amidase signature (AS) domain"/>
    <property type="match status" value="1"/>
</dbReference>
<dbReference type="Pfam" id="PF01425">
    <property type="entry name" value="Amidase"/>
    <property type="match status" value="1"/>
</dbReference>
<gene>
    <name evidence="2" type="ORF">EFK50_14170</name>
</gene>
<reference evidence="2 3" key="1">
    <citation type="submission" date="2018-11" db="EMBL/GenBank/DDBJ databases">
        <authorList>
            <person name="Li F."/>
        </authorList>
    </citation>
    <scope>NUCLEOTIDE SEQUENCE [LARGE SCALE GENOMIC DNA]</scope>
    <source>
        <strain evidence="2 3">Gsoil 097</strain>
    </source>
</reference>
<dbReference type="EMBL" id="RJSE01000007">
    <property type="protein sequence ID" value="RNL62875.1"/>
    <property type="molecule type" value="Genomic_DNA"/>
</dbReference>
<dbReference type="GO" id="GO:0012505">
    <property type="term" value="C:endomembrane system"/>
    <property type="evidence" value="ECO:0007669"/>
    <property type="project" value="TreeGrafter"/>
</dbReference>
<dbReference type="PANTHER" id="PTHR43372">
    <property type="entry name" value="FATTY-ACID AMIDE HYDROLASE"/>
    <property type="match status" value="1"/>
</dbReference>
<dbReference type="OrthoDB" id="182039at2"/>
<dbReference type="InterPro" id="IPR036928">
    <property type="entry name" value="AS_sf"/>
</dbReference>
<organism evidence="2 3">
    <name type="scientific">Nocardioides marmoriginsengisoli</name>
    <dbReference type="NCBI Taxonomy" id="661483"/>
    <lineage>
        <taxon>Bacteria</taxon>
        <taxon>Bacillati</taxon>
        <taxon>Actinomycetota</taxon>
        <taxon>Actinomycetes</taxon>
        <taxon>Propionibacteriales</taxon>
        <taxon>Nocardioidaceae</taxon>
        <taxon>Nocardioides</taxon>
    </lineage>
</organism>
<comment type="caution">
    <text evidence="2">The sequence shown here is derived from an EMBL/GenBank/DDBJ whole genome shotgun (WGS) entry which is preliminary data.</text>
</comment>
<proteinExistence type="predicted"/>
<feature type="domain" description="Amidase" evidence="1">
    <location>
        <begin position="44"/>
        <end position="156"/>
    </location>
</feature>
<dbReference type="AlphaFoldDB" id="A0A3N0CHE8"/>
<keyword evidence="3" id="KW-1185">Reference proteome</keyword>
<dbReference type="InterPro" id="IPR052739">
    <property type="entry name" value="FAAH2"/>
</dbReference>
<protein>
    <recommendedName>
        <fullName evidence="1">Amidase domain-containing protein</fullName>
    </recommendedName>
</protein>